<keyword evidence="3 6" id="KW-0378">Hydrolase</keyword>
<reference evidence="10 11" key="1">
    <citation type="submission" date="2015-12" db="EMBL/GenBank/DDBJ databases">
        <title>The genome of Folsomia candida.</title>
        <authorList>
            <person name="Faddeeva A."/>
            <person name="Derks M.F."/>
            <person name="Anvar Y."/>
            <person name="Smit S."/>
            <person name="Van Straalen N."/>
            <person name="Roelofs D."/>
        </authorList>
    </citation>
    <scope>NUCLEOTIDE SEQUENCE [LARGE SCALE GENOMIC DNA]</scope>
    <source>
        <strain evidence="10 11">VU population</strain>
        <tissue evidence="10">Whole body</tissue>
    </source>
</reference>
<organism evidence="10 11">
    <name type="scientific">Folsomia candida</name>
    <name type="common">Springtail</name>
    <dbReference type="NCBI Taxonomy" id="158441"/>
    <lineage>
        <taxon>Eukaryota</taxon>
        <taxon>Metazoa</taxon>
        <taxon>Ecdysozoa</taxon>
        <taxon>Arthropoda</taxon>
        <taxon>Hexapoda</taxon>
        <taxon>Collembola</taxon>
        <taxon>Entomobryomorpha</taxon>
        <taxon>Isotomoidea</taxon>
        <taxon>Isotomidae</taxon>
        <taxon>Proisotominae</taxon>
        <taxon>Folsomia</taxon>
    </lineage>
</organism>
<feature type="active site" evidence="6">
    <location>
        <position position="217"/>
    </location>
</feature>
<dbReference type="InterPro" id="IPR006026">
    <property type="entry name" value="Peptidase_Metallo"/>
</dbReference>
<dbReference type="InterPro" id="IPR001506">
    <property type="entry name" value="Peptidase_M12A"/>
</dbReference>
<evidence type="ECO:0000256" key="8">
    <source>
        <dbReference type="SAM" id="MobiDB-lite"/>
    </source>
</evidence>
<feature type="region of interest" description="Disordered" evidence="8">
    <location>
        <begin position="311"/>
        <end position="344"/>
    </location>
</feature>
<comment type="caution">
    <text evidence="10">The sequence shown here is derived from an EMBL/GenBank/DDBJ whole genome shotgun (WGS) entry which is preliminary data.</text>
</comment>
<evidence type="ECO:0000256" key="1">
    <source>
        <dbReference type="ARBA" id="ARBA00022670"/>
    </source>
</evidence>
<evidence type="ECO:0000256" key="6">
    <source>
        <dbReference type="PROSITE-ProRule" id="PRU01211"/>
    </source>
</evidence>
<dbReference type="Pfam" id="PF01400">
    <property type="entry name" value="Astacin"/>
    <property type="match status" value="1"/>
</dbReference>
<comment type="cofactor">
    <cofactor evidence="6 7">
        <name>Zn(2+)</name>
        <dbReference type="ChEBI" id="CHEBI:29105"/>
    </cofactor>
    <text evidence="6 7">Binds 1 zinc ion per subunit.</text>
</comment>
<keyword evidence="2 6" id="KW-0479">Metal-binding</keyword>
<keyword evidence="4 6" id="KW-0862">Zinc</keyword>
<evidence type="ECO:0000256" key="2">
    <source>
        <dbReference type="ARBA" id="ARBA00022723"/>
    </source>
</evidence>
<evidence type="ECO:0000259" key="9">
    <source>
        <dbReference type="PROSITE" id="PS51864"/>
    </source>
</evidence>
<evidence type="ECO:0000256" key="5">
    <source>
        <dbReference type="ARBA" id="ARBA00023049"/>
    </source>
</evidence>
<dbReference type="EC" id="3.4.24.-" evidence="7"/>
<dbReference type="Gene3D" id="3.40.390.10">
    <property type="entry name" value="Collagenase (Catalytic Domain)"/>
    <property type="match status" value="1"/>
</dbReference>
<feature type="compositionally biased region" description="Basic and acidic residues" evidence="8">
    <location>
        <begin position="361"/>
        <end position="389"/>
    </location>
</feature>
<feature type="binding site" evidence="6">
    <location>
        <position position="216"/>
    </location>
    <ligand>
        <name>Zn(2+)</name>
        <dbReference type="ChEBI" id="CHEBI:29105"/>
        <note>catalytic</note>
    </ligand>
</feature>
<dbReference type="InterPro" id="IPR024079">
    <property type="entry name" value="MetalloPept_cat_dom_sf"/>
</dbReference>
<dbReference type="AlphaFoldDB" id="A0A226D1M9"/>
<dbReference type="STRING" id="158441.A0A226D1M9"/>
<evidence type="ECO:0000313" key="11">
    <source>
        <dbReference type="Proteomes" id="UP000198287"/>
    </source>
</evidence>
<gene>
    <name evidence="10" type="ORF">Fcan01_26349</name>
</gene>
<evidence type="ECO:0000313" key="10">
    <source>
        <dbReference type="EMBL" id="OXA38970.1"/>
    </source>
</evidence>
<evidence type="ECO:0000256" key="3">
    <source>
        <dbReference type="ARBA" id="ARBA00022801"/>
    </source>
</evidence>
<dbReference type="PANTHER" id="PTHR10127">
    <property type="entry name" value="DISCOIDIN, CUB, EGF, LAMININ , AND ZINC METALLOPROTEASE DOMAIN CONTAINING"/>
    <property type="match status" value="1"/>
</dbReference>
<dbReference type="SMART" id="SM00235">
    <property type="entry name" value="ZnMc"/>
    <property type="match status" value="1"/>
</dbReference>
<keyword evidence="11" id="KW-1185">Reference proteome</keyword>
<feature type="region of interest" description="Disordered" evidence="8">
    <location>
        <begin position="361"/>
        <end position="398"/>
    </location>
</feature>
<dbReference type="PANTHER" id="PTHR10127:SF780">
    <property type="entry name" value="METALLOENDOPEPTIDASE"/>
    <property type="match status" value="1"/>
</dbReference>
<keyword evidence="1 6" id="KW-0645">Protease</keyword>
<feature type="binding site" evidence="6">
    <location>
        <position position="226"/>
    </location>
    <ligand>
        <name>Zn(2+)</name>
        <dbReference type="ChEBI" id="CHEBI:29105"/>
        <note>catalytic</note>
    </ligand>
</feature>
<dbReference type="PRINTS" id="PR00480">
    <property type="entry name" value="ASTACIN"/>
</dbReference>
<name>A0A226D1M9_FOLCA</name>
<evidence type="ECO:0000256" key="4">
    <source>
        <dbReference type="ARBA" id="ARBA00022833"/>
    </source>
</evidence>
<dbReference type="OrthoDB" id="6334998at2759"/>
<feature type="domain" description="Peptidase M12A" evidence="9">
    <location>
        <begin position="117"/>
        <end position="312"/>
    </location>
</feature>
<keyword evidence="5 6" id="KW-0482">Metalloprotease</keyword>
<dbReference type="GO" id="GO:0006508">
    <property type="term" value="P:proteolysis"/>
    <property type="evidence" value="ECO:0007669"/>
    <property type="project" value="UniProtKB-KW"/>
</dbReference>
<dbReference type="EMBL" id="LNIX01000042">
    <property type="protein sequence ID" value="OXA38970.1"/>
    <property type="molecule type" value="Genomic_DNA"/>
</dbReference>
<feature type="binding site" evidence="6">
    <location>
        <position position="220"/>
    </location>
    <ligand>
        <name>Zn(2+)</name>
        <dbReference type="ChEBI" id="CHEBI:29105"/>
        <note>catalytic</note>
    </ligand>
</feature>
<feature type="compositionally biased region" description="Basic residues" evidence="8">
    <location>
        <begin position="314"/>
        <end position="326"/>
    </location>
</feature>
<dbReference type="PROSITE" id="PS51864">
    <property type="entry name" value="ASTACIN"/>
    <property type="match status" value="1"/>
</dbReference>
<evidence type="ECO:0000256" key="7">
    <source>
        <dbReference type="RuleBase" id="RU361183"/>
    </source>
</evidence>
<dbReference type="GO" id="GO:0004222">
    <property type="term" value="F:metalloendopeptidase activity"/>
    <property type="evidence" value="ECO:0007669"/>
    <property type="project" value="UniProtKB-UniRule"/>
</dbReference>
<dbReference type="Proteomes" id="UP000198287">
    <property type="component" value="Unassembled WGS sequence"/>
</dbReference>
<sequence length="398" mass="44571">MAVQNVLNISPLTSLVAGLILALTSFPLASTVVPTQQNVLPTDSSHGNHDAGVCTTRLKGLDSAGDDNDDDDYSNEFAIGFDKPQNYDQIMASLVADSSTLTNFTEDFGSEGNKGRGATKNLKKRWNYEMKVAIDPEFAADVTEQIEAAIFTLQTAMQCFKFLKAKKPEKVKGDHVYFKAKGNDSGCYSGLGRHGGRQEIVIQPSKSCKPFGTAVHETMHALGFYHEHTRPDRDEYVDIKINGTKQADDQYAIIPDQLLLVKQYDFESIMHYPPNPVLQPKSGKVPDGVKVGQRDHLSKLDVERLNALYPCDKKPKKERRRRRRSWSHQEGMPPEEEGGRGRTTFGCVFHQPQHFLNVLKSREESSRETRGAWSDLRPEKPCGAFERRRGNQLGMCPQ</sequence>
<dbReference type="GO" id="GO:0008270">
    <property type="term" value="F:zinc ion binding"/>
    <property type="evidence" value="ECO:0007669"/>
    <property type="project" value="UniProtKB-UniRule"/>
</dbReference>
<dbReference type="SUPFAM" id="SSF55486">
    <property type="entry name" value="Metalloproteases ('zincins'), catalytic domain"/>
    <property type="match status" value="1"/>
</dbReference>
<proteinExistence type="predicted"/>
<comment type="caution">
    <text evidence="6">Lacks conserved residue(s) required for the propagation of feature annotation.</text>
</comment>
<accession>A0A226D1M9</accession>
<protein>
    <recommendedName>
        <fullName evidence="7">Metalloendopeptidase</fullName>
        <ecNumber evidence="7">3.4.24.-</ecNumber>
    </recommendedName>
</protein>